<evidence type="ECO:0000313" key="2">
    <source>
        <dbReference type="EMBL" id="PRZ15400.1"/>
    </source>
</evidence>
<feature type="signal peptide" evidence="1">
    <location>
        <begin position="1"/>
        <end position="28"/>
    </location>
</feature>
<organism evidence="2 3">
    <name type="scientific">Laceyella sediminis</name>
    <dbReference type="NCBI Taxonomy" id="573074"/>
    <lineage>
        <taxon>Bacteria</taxon>
        <taxon>Bacillati</taxon>
        <taxon>Bacillota</taxon>
        <taxon>Bacilli</taxon>
        <taxon>Bacillales</taxon>
        <taxon>Thermoactinomycetaceae</taxon>
        <taxon>Laceyella</taxon>
    </lineage>
</organism>
<dbReference type="Proteomes" id="UP000238836">
    <property type="component" value="Unassembled WGS sequence"/>
</dbReference>
<sequence length="111" mass="12416">MKKKVVAWLTAFTLLAAPLLVSGNVAHAAVKESDAVIQSCDKKKFLDVGSYLYLYGDQFIVHFGESDGVIETWFQYSYPRLRVTGLKEGEAVIEANDGGEWITYCIYVSDR</sequence>
<evidence type="ECO:0000313" key="3">
    <source>
        <dbReference type="Proteomes" id="UP000238836"/>
    </source>
</evidence>
<protein>
    <submittedName>
        <fullName evidence="2">Uncharacterized protein</fullName>
    </submittedName>
</protein>
<evidence type="ECO:0000256" key="1">
    <source>
        <dbReference type="SAM" id="SignalP"/>
    </source>
</evidence>
<reference evidence="2 3" key="1">
    <citation type="submission" date="2018-03" db="EMBL/GenBank/DDBJ databases">
        <title>Genomic Encyclopedia of Archaeal and Bacterial Type Strains, Phase II (KMG-II): from individual species to whole genera.</title>
        <authorList>
            <person name="Goeker M."/>
        </authorList>
    </citation>
    <scope>NUCLEOTIDE SEQUENCE [LARGE SCALE GENOMIC DNA]</scope>
    <source>
        <strain evidence="2 3">RHA1</strain>
    </source>
</reference>
<keyword evidence="3" id="KW-1185">Reference proteome</keyword>
<proteinExistence type="predicted"/>
<feature type="chain" id="PRO_5045343635" evidence="1">
    <location>
        <begin position="29"/>
        <end position="111"/>
    </location>
</feature>
<gene>
    <name evidence="2" type="ORF">CLV36_104123</name>
</gene>
<dbReference type="RefSeq" id="WP_106342119.1">
    <property type="nucleotide sequence ID" value="NZ_PVTZ01000004.1"/>
</dbReference>
<name>A0ABX5EQ68_9BACL</name>
<accession>A0ABX5EQ68</accession>
<dbReference type="EMBL" id="PVTZ01000004">
    <property type="protein sequence ID" value="PRZ15400.1"/>
    <property type="molecule type" value="Genomic_DNA"/>
</dbReference>
<comment type="caution">
    <text evidence="2">The sequence shown here is derived from an EMBL/GenBank/DDBJ whole genome shotgun (WGS) entry which is preliminary data.</text>
</comment>
<keyword evidence="1" id="KW-0732">Signal</keyword>